<evidence type="ECO:0000313" key="2">
    <source>
        <dbReference type="EMBL" id="MDV6234644.1"/>
    </source>
</evidence>
<accession>A0AAE4QLP1</accession>
<keyword evidence="1" id="KW-0732">Signal</keyword>
<gene>
    <name evidence="2" type="ORF">CH379_003250</name>
</gene>
<dbReference type="PROSITE" id="PS51257">
    <property type="entry name" value="PROKAR_LIPOPROTEIN"/>
    <property type="match status" value="1"/>
</dbReference>
<evidence type="ECO:0000313" key="3">
    <source>
        <dbReference type="Proteomes" id="UP000232122"/>
    </source>
</evidence>
<dbReference type="Proteomes" id="UP000232122">
    <property type="component" value="Unassembled WGS sequence"/>
</dbReference>
<name>A0AAE4QLP1_9LEPT</name>
<sequence length="88" mass="9663">MIRKYSVLTALIAFSFLFFSCDSLNSDKEHEDHNAARCKGAREGFLLCTLLNPNEIYSATETGFCDPFYIATLGFCGSSAKSSTSSSR</sequence>
<evidence type="ECO:0008006" key="4">
    <source>
        <dbReference type="Google" id="ProtNLM"/>
    </source>
</evidence>
<evidence type="ECO:0000256" key="1">
    <source>
        <dbReference type="SAM" id="SignalP"/>
    </source>
</evidence>
<comment type="caution">
    <text evidence="2">The sequence shown here is derived from an EMBL/GenBank/DDBJ whole genome shotgun (WGS) entry which is preliminary data.</text>
</comment>
<dbReference type="AlphaFoldDB" id="A0AAE4QLP1"/>
<feature type="chain" id="PRO_5042039349" description="Lipoprotein" evidence="1">
    <location>
        <begin position="21"/>
        <end position="88"/>
    </location>
</feature>
<feature type="signal peptide" evidence="1">
    <location>
        <begin position="1"/>
        <end position="20"/>
    </location>
</feature>
<dbReference type="EMBL" id="NPEF02000002">
    <property type="protein sequence ID" value="MDV6234644.1"/>
    <property type="molecule type" value="Genomic_DNA"/>
</dbReference>
<organism evidence="2 3">
    <name type="scientific">Leptospira ellisii</name>
    <dbReference type="NCBI Taxonomy" id="2023197"/>
    <lineage>
        <taxon>Bacteria</taxon>
        <taxon>Pseudomonadati</taxon>
        <taxon>Spirochaetota</taxon>
        <taxon>Spirochaetia</taxon>
        <taxon>Leptospirales</taxon>
        <taxon>Leptospiraceae</taxon>
        <taxon>Leptospira</taxon>
    </lineage>
</organism>
<reference evidence="2 3" key="1">
    <citation type="journal article" date="2018" name="Microb. Genom.">
        <title>Deciphering the unexplored Leptospira diversity from soils uncovers genomic evolution to virulence.</title>
        <authorList>
            <person name="Thibeaux R."/>
            <person name="Iraola G."/>
            <person name="Ferres I."/>
            <person name="Bierque E."/>
            <person name="Girault D."/>
            <person name="Soupe-Gilbert M.E."/>
            <person name="Picardeau M."/>
            <person name="Goarant C."/>
        </authorList>
    </citation>
    <scope>NUCLEOTIDE SEQUENCE [LARGE SCALE GENOMIC DNA]</scope>
    <source>
        <strain evidence="2 3">ATI7-C-A5</strain>
    </source>
</reference>
<dbReference type="RefSeq" id="WP_100745873.1">
    <property type="nucleotide sequence ID" value="NZ_NPEF02000002.1"/>
</dbReference>
<protein>
    <recommendedName>
        <fullName evidence="4">Lipoprotein</fullName>
    </recommendedName>
</protein>
<keyword evidence="3" id="KW-1185">Reference proteome</keyword>
<proteinExistence type="predicted"/>